<keyword evidence="2" id="KW-1185">Reference proteome</keyword>
<evidence type="ECO:0000313" key="1">
    <source>
        <dbReference type="EMBL" id="KCZ95281.1"/>
    </source>
</evidence>
<protein>
    <submittedName>
        <fullName evidence="1">Beta-lactamase</fullName>
    </submittedName>
</protein>
<dbReference type="InterPro" id="IPR012338">
    <property type="entry name" value="Beta-lactam/transpept-like"/>
</dbReference>
<organism evidence="1 2">
    <name type="scientific">Hyphomonas hirschiana VP5</name>
    <dbReference type="NCBI Taxonomy" id="1280951"/>
    <lineage>
        <taxon>Bacteria</taxon>
        <taxon>Pseudomonadati</taxon>
        <taxon>Pseudomonadota</taxon>
        <taxon>Alphaproteobacteria</taxon>
        <taxon>Hyphomonadales</taxon>
        <taxon>Hyphomonadaceae</taxon>
        <taxon>Hyphomonas</taxon>
    </lineage>
</organism>
<dbReference type="SUPFAM" id="SSF56601">
    <property type="entry name" value="beta-lactamase/transpeptidase-like"/>
    <property type="match status" value="1"/>
</dbReference>
<proteinExistence type="predicted"/>
<dbReference type="AlphaFoldDB" id="A0A059FXP8"/>
<sequence length="113" mass="11780">MTSAYFCHPLDCNVTTPSAVTNPLIGGGLKISAADYGNFLRMIAGGGIHNGRRILTEEAVADLSTVVTAGLNRGAMPGVARSDWEYALGQWCHEGDDGNCSIMQSAGAFGAYP</sequence>
<dbReference type="RefSeq" id="WP_035590991.1">
    <property type="nucleotide sequence ID" value="NZ_ARYI01000004.1"/>
</dbReference>
<gene>
    <name evidence="1" type="ORF">HHI_06409</name>
</gene>
<name>A0A059FXP8_9PROT</name>
<reference evidence="1 2" key="1">
    <citation type="submission" date="2013-04" db="EMBL/GenBank/DDBJ databases">
        <title>Hyphomonas hirschiana VP5 Genome Sequencing.</title>
        <authorList>
            <person name="Lai Q."/>
            <person name="Shao Z."/>
        </authorList>
    </citation>
    <scope>NUCLEOTIDE SEQUENCE [LARGE SCALE GENOMIC DNA]</scope>
    <source>
        <strain evidence="1 2">VP5</strain>
    </source>
</reference>
<accession>A0A059FXP8</accession>
<dbReference type="OrthoDB" id="5705574at2"/>
<dbReference type="EMBL" id="ARYI01000004">
    <property type="protein sequence ID" value="KCZ95281.1"/>
    <property type="molecule type" value="Genomic_DNA"/>
</dbReference>
<dbReference type="Proteomes" id="UP000025061">
    <property type="component" value="Unassembled WGS sequence"/>
</dbReference>
<dbReference type="Gene3D" id="3.40.710.10">
    <property type="entry name" value="DD-peptidase/beta-lactamase superfamily"/>
    <property type="match status" value="1"/>
</dbReference>
<dbReference type="PATRIC" id="fig|1280951.3.peg.1298"/>
<comment type="caution">
    <text evidence="1">The sequence shown here is derived from an EMBL/GenBank/DDBJ whole genome shotgun (WGS) entry which is preliminary data.</text>
</comment>
<evidence type="ECO:0000313" key="2">
    <source>
        <dbReference type="Proteomes" id="UP000025061"/>
    </source>
</evidence>